<evidence type="ECO:0000313" key="2">
    <source>
        <dbReference type="Proteomes" id="UP001179121"/>
    </source>
</evidence>
<dbReference type="Proteomes" id="UP001179121">
    <property type="component" value="Chromosome"/>
</dbReference>
<reference evidence="1" key="1">
    <citation type="submission" date="2022-10" db="EMBL/GenBank/DDBJ databases">
        <authorList>
            <person name="Koch H."/>
        </authorList>
    </citation>
    <scope>NUCLEOTIDE SEQUENCE</scope>
    <source>
        <strain evidence="1">DNF</strain>
    </source>
</reference>
<protein>
    <submittedName>
        <fullName evidence="1">Uncharacterized protein</fullName>
    </submittedName>
</protein>
<organism evidence="1 2">
    <name type="scientific">Nitrospira tepida</name>
    <dbReference type="NCBI Taxonomy" id="2973512"/>
    <lineage>
        <taxon>Bacteria</taxon>
        <taxon>Pseudomonadati</taxon>
        <taxon>Nitrospirota</taxon>
        <taxon>Nitrospiria</taxon>
        <taxon>Nitrospirales</taxon>
        <taxon>Nitrospiraceae</taxon>
        <taxon>Nitrospira</taxon>
    </lineage>
</organism>
<dbReference type="AlphaFoldDB" id="A0AA86T5J2"/>
<name>A0AA86T5J2_9BACT</name>
<dbReference type="KEGG" id="nti:DNFV4_02452"/>
<proteinExistence type="predicted"/>
<accession>A0AA86T5J2</accession>
<dbReference type="EMBL" id="OX365700">
    <property type="protein sequence ID" value="CAI4032027.1"/>
    <property type="molecule type" value="Genomic_DNA"/>
</dbReference>
<gene>
    <name evidence="1" type="ORF">DNFV4_02452</name>
</gene>
<sequence>MVLAFVTIASCAGMEWIDGPPQAHSQEPAQGRWGTSFIWYDGTNERRVWLDAEQVAELAPDQGSATTLPLGHVLPHSPRGLRLWEVEKGVTPDRLVKELGSGSGRASFSPVLRDAPSPDSPMRLLPGNVIVDLEPSWSQEKVQDWADRHQVEVLARLPIGTNMVVIKTAPGLAALELANKLYRSGEVRAAFPDWWTEKTLK</sequence>
<evidence type="ECO:0000313" key="1">
    <source>
        <dbReference type="EMBL" id="CAI4032027.1"/>
    </source>
</evidence>
<keyword evidence="2" id="KW-1185">Reference proteome</keyword>